<dbReference type="EMBL" id="CAJJDM010000026">
    <property type="protein sequence ID" value="CAD8058038.1"/>
    <property type="molecule type" value="Genomic_DNA"/>
</dbReference>
<comment type="caution">
    <text evidence="1">The sequence shown here is derived from an EMBL/GenBank/DDBJ whole genome shotgun (WGS) entry which is preliminary data.</text>
</comment>
<organism evidence="1 2">
    <name type="scientific">Paramecium primaurelia</name>
    <dbReference type="NCBI Taxonomy" id="5886"/>
    <lineage>
        <taxon>Eukaryota</taxon>
        <taxon>Sar</taxon>
        <taxon>Alveolata</taxon>
        <taxon>Ciliophora</taxon>
        <taxon>Intramacronucleata</taxon>
        <taxon>Oligohymenophorea</taxon>
        <taxon>Peniculida</taxon>
        <taxon>Parameciidae</taxon>
        <taxon>Paramecium</taxon>
    </lineage>
</organism>
<evidence type="ECO:0000313" key="1">
    <source>
        <dbReference type="EMBL" id="CAD8058038.1"/>
    </source>
</evidence>
<name>A0A8S1KS15_PARPR</name>
<accession>A0A8S1KS15</accession>
<keyword evidence="2" id="KW-1185">Reference proteome</keyword>
<sequence>MIFENNLIEFSHDLELLINDMEMQSKQLIINQILNCYLILKLYQIIEYKECLFFRSSNDTNSQNYLRILIISLIAFNIFHIQPSLVIILKNSLNQQLPNTSCIFISKIIKEESYDLVGKQAEQTILQFDQKEDDYQIQKNMFMHQIQKSYQKGFGLVVKGIISQEKILFCLRNTMIQVLTPLFLIPIIQKNNFFILRLTVNHLKNGEVFNI</sequence>
<protein>
    <submittedName>
        <fullName evidence="1">Uncharacterized protein</fullName>
    </submittedName>
</protein>
<evidence type="ECO:0000313" key="2">
    <source>
        <dbReference type="Proteomes" id="UP000688137"/>
    </source>
</evidence>
<gene>
    <name evidence="1" type="ORF">PPRIM_AZ9-3.1.T0270011</name>
</gene>
<reference evidence="1" key="1">
    <citation type="submission" date="2021-01" db="EMBL/GenBank/DDBJ databases">
        <authorList>
            <consortium name="Genoscope - CEA"/>
            <person name="William W."/>
        </authorList>
    </citation>
    <scope>NUCLEOTIDE SEQUENCE</scope>
</reference>
<proteinExistence type="predicted"/>
<dbReference type="AlphaFoldDB" id="A0A8S1KS15"/>
<dbReference type="Proteomes" id="UP000688137">
    <property type="component" value="Unassembled WGS sequence"/>
</dbReference>